<reference evidence="2" key="1">
    <citation type="journal article" date="2023" name="Plant J.">
        <title>Genome sequences and population genomics provide insights into the demographic history, inbreeding, and mutation load of two 'living fossil' tree species of Dipteronia.</title>
        <authorList>
            <person name="Feng Y."/>
            <person name="Comes H.P."/>
            <person name="Chen J."/>
            <person name="Zhu S."/>
            <person name="Lu R."/>
            <person name="Zhang X."/>
            <person name="Li P."/>
            <person name="Qiu J."/>
            <person name="Olsen K.M."/>
            <person name="Qiu Y."/>
        </authorList>
    </citation>
    <scope>NUCLEOTIDE SEQUENCE</scope>
    <source>
        <strain evidence="2">KIB01</strain>
    </source>
</reference>
<dbReference type="AlphaFoldDB" id="A0AAD9WNA3"/>
<keyword evidence="3" id="KW-1185">Reference proteome</keyword>
<evidence type="ECO:0000313" key="3">
    <source>
        <dbReference type="Proteomes" id="UP001280121"/>
    </source>
</evidence>
<evidence type="ECO:0000259" key="1">
    <source>
        <dbReference type="Pfam" id="PF00078"/>
    </source>
</evidence>
<accession>A0AAD9WNA3</accession>
<dbReference type="PANTHER" id="PTHR19446">
    <property type="entry name" value="REVERSE TRANSCRIPTASES"/>
    <property type="match status" value="1"/>
</dbReference>
<evidence type="ECO:0000313" key="2">
    <source>
        <dbReference type="EMBL" id="KAK2637679.1"/>
    </source>
</evidence>
<gene>
    <name evidence="2" type="ORF">Ddye_025474</name>
</gene>
<organism evidence="2 3">
    <name type="scientific">Dipteronia dyeriana</name>
    <dbReference type="NCBI Taxonomy" id="168575"/>
    <lineage>
        <taxon>Eukaryota</taxon>
        <taxon>Viridiplantae</taxon>
        <taxon>Streptophyta</taxon>
        <taxon>Embryophyta</taxon>
        <taxon>Tracheophyta</taxon>
        <taxon>Spermatophyta</taxon>
        <taxon>Magnoliopsida</taxon>
        <taxon>eudicotyledons</taxon>
        <taxon>Gunneridae</taxon>
        <taxon>Pentapetalae</taxon>
        <taxon>rosids</taxon>
        <taxon>malvids</taxon>
        <taxon>Sapindales</taxon>
        <taxon>Sapindaceae</taxon>
        <taxon>Hippocastanoideae</taxon>
        <taxon>Acereae</taxon>
        <taxon>Dipteronia</taxon>
    </lineage>
</organism>
<dbReference type="Pfam" id="PF00078">
    <property type="entry name" value="RVT_1"/>
    <property type="match status" value="1"/>
</dbReference>
<protein>
    <recommendedName>
        <fullName evidence="1">Reverse transcriptase domain-containing protein</fullName>
    </recommendedName>
</protein>
<dbReference type="SUPFAM" id="SSF56672">
    <property type="entry name" value="DNA/RNA polymerases"/>
    <property type="match status" value="1"/>
</dbReference>
<name>A0AAD9WNA3_9ROSI</name>
<dbReference type="InterPro" id="IPR043502">
    <property type="entry name" value="DNA/RNA_pol_sf"/>
</dbReference>
<feature type="domain" description="Reverse transcriptase" evidence="1">
    <location>
        <begin position="83"/>
        <end position="227"/>
    </location>
</feature>
<dbReference type="EMBL" id="JANJYI010000008">
    <property type="protein sequence ID" value="KAK2637679.1"/>
    <property type="molecule type" value="Genomic_DNA"/>
</dbReference>
<proteinExistence type="predicted"/>
<dbReference type="InterPro" id="IPR000477">
    <property type="entry name" value="RT_dom"/>
</dbReference>
<dbReference type="Proteomes" id="UP001280121">
    <property type="component" value="Unassembled WGS sequence"/>
</dbReference>
<sequence length="247" mass="27351">MLSINLLEKEVTGDGLATVVSNFFTYLFNSTNPLNQEIERASEDISSRLTEYMRKTLSARYTADESVVGEDVTKVYLNVLNGEASIVAFETLHLLGSKKSETKGYMAVKLDMSKAYDQVEWAFLKAVMAKMNFPDQWINLVLDCISTSNLSFSLNGMVVYSVSPSRGLRQGCPLSPYLFLQCAEAFSSLITKAERNGRVLGTRCCRGSPLTSHLLFADDSMLFCKASMISCNKIQEILMVYEGGSGQ</sequence>
<comment type="caution">
    <text evidence="2">The sequence shown here is derived from an EMBL/GenBank/DDBJ whole genome shotgun (WGS) entry which is preliminary data.</text>
</comment>